<protein>
    <submittedName>
        <fullName evidence="3">Uncharacterized protein</fullName>
    </submittedName>
</protein>
<feature type="coiled-coil region" evidence="1">
    <location>
        <begin position="105"/>
        <end position="143"/>
    </location>
</feature>
<dbReference type="Proteomes" id="UP001614216">
    <property type="component" value="Unassembled WGS sequence"/>
</dbReference>
<dbReference type="EMBL" id="JBITRD010000011">
    <property type="protein sequence ID" value="MFI7845659.1"/>
    <property type="molecule type" value="Genomic_DNA"/>
</dbReference>
<keyword evidence="1" id="KW-0175">Coiled coil</keyword>
<evidence type="ECO:0000313" key="4">
    <source>
        <dbReference type="Proteomes" id="UP001614216"/>
    </source>
</evidence>
<dbReference type="RefSeq" id="WP_396569860.1">
    <property type="nucleotide sequence ID" value="NZ_JBITRD010000011.1"/>
</dbReference>
<feature type="compositionally biased region" description="Basic and acidic residues" evidence="2">
    <location>
        <begin position="190"/>
        <end position="219"/>
    </location>
</feature>
<evidence type="ECO:0000313" key="3">
    <source>
        <dbReference type="EMBL" id="MFI7845659.1"/>
    </source>
</evidence>
<name>A0ABW8AZ49_9FIRM</name>
<proteinExistence type="predicted"/>
<organism evidence="3 4">
    <name type="scientific">Dorea amylophila</name>
    <dbReference type="NCBI Taxonomy" id="2981789"/>
    <lineage>
        <taxon>Bacteria</taxon>
        <taxon>Bacillati</taxon>
        <taxon>Bacillota</taxon>
        <taxon>Clostridia</taxon>
        <taxon>Lachnospirales</taxon>
        <taxon>Lachnospiraceae</taxon>
        <taxon>Dorea</taxon>
    </lineage>
</organism>
<feature type="region of interest" description="Disordered" evidence="2">
    <location>
        <begin position="162"/>
        <end position="233"/>
    </location>
</feature>
<accession>A0ABW8AZ49</accession>
<gene>
    <name evidence="3" type="ORF">ACIF0M_08900</name>
</gene>
<reference evidence="3 4" key="1">
    <citation type="submission" date="2024-08" db="EMBL/GenBank/DDBJ databases">
        <authorList>
            <person name="Vancuren S.J."/>
            <person name="Allen-Vercoe E."/>
        </authorList>
    </citation>
    <scope>NUCLEOTIDE SEQUENCE [LARGE SCALE GENOMIC DNA]</scope>
    <source>
        <strain evidence="3 4">16-6-I_42_FAA</strain>
    </source>
</reference>
<feature type="compositionally biased region" description="Acidic residues" evidence="2">
    <location>
        <begin position="220"/>
        <end position="233"/>
    </location>
</feature>
<comment type="caution">
    <text evidence="3">The sequence shown here is derived from an EMBL/GenBank/DDBJ whole genome shotgun (WGS) entry which is preliminary data.</text>
</comment>
<keyword evidence="4" id="KW-1185">Reference proteome</keyword>
<evidence type="ECO:0000256" key="2">
    <source>
        <dbReference type="SAM" id="MobiDB-lite"/>
    </source>
</evidence>
<sequence length="233" mass="26227">MGFMDGFTSDGTVDMKHTEYYNLMKEAAKAELLSNAVKAEVPGFYIQAMITGEKPEFLSELKAEEEDTGFHAEYEQITGAVVSIFEAWQKENGVESAATSLHRLIDTLEQNRIDELRTIAENQEEHREQMKAAFREIEETMNAMAKMPPITVCVNFGSKKGQAAAGEPEEGNPQDRDCWSCRTCGNTKPVRMDVDKCRECEDGSRYTEADTPDEKSHEMESEEESEEPDNGNE</sequence>
<evidence type="ECO:0000256" key="1">
    <source>
        <dbReference type="SAM" id="Coils"/>
    </source>
</evidence>